<dbReference type="Proteomes" id="UP001597641">
    <property type="component" value="Unassembled WGS sequence"/>
</dbReference>
<keyword evidence="2" id="KW-1185">Reference proteome</keyword>
<gene>
    <name evidence="1" type="ORF">ACFS7Z_08470</name>
</gene>
<evidence type="ECO:0000313" key="2">
    <source>
        <dbReference type="Proteomes" id="UP001597641"/>
    </source>
</evidence>
<dbReference type="EMBL" id="JBHUOX010000005">
    <property type="protein sequence ID" value="MFD3000389.1"/>
    <property type="molecule type" value="Genomic_DNA"/>
</dbReference>
<organism evidence="1 2">
    <name type="scientific">Pontibacter toksunensis</name>
    <dbReference type="NCBI Taxonomy" id="1332631"/>
    <lineage>
        <taxon>Bacteria</taxon>
        <taxon>Pseudomonadati</taxon>
        <taxon>Bacteroidota</taxon>
        <taxon>Cytophagia</taxon>
        <taxon>Cytophagales</taxon>
        <taxon>Hymenobacteraceae</taxon>
        <taxon>Pontibacter</taxon>
    </lineage>
</organism>
<protein>
    <submittedName>
        <fullName evidence="1">Uncharacterized protein</fullName>
    </submittedName>
</protein>
<proteinExistence type="predicted"/>
<name>A0ABW6BRF6_9BACT</name>
<dbReference type="RefSeq" id="WP_377483356.1">
    <property type="nucleotide sequence ID" value="NZ_JBHUOX010000005.1"/>
</dbReference>
<sequence>MRRIFEVEPPQWGLRGDPYLWNALREYMSSEKQPKNEEEFVILFRKAFEILAGEDLAPGKEIFIESFDKGGMSSGYVCADWWLSDGLPLLRKRFSEVFL</sequence>
<accession>A0ABW6BRF6</accession>
<comment type="caution">
    <text evidence="1">The sequence shown here is derived from an EMBL/GenBank/DDBJ whole genome shotgun (WGS) entry which is preliminary data.</text>
</comment>
<reference evidence="2" key="1">
    <citation type="journal article" date="2019" name="Int. J. Syst. Evol. Microbiol.">
        <title>The Global Catalogue of Microorganisms (GCM) 10K type strain sequencing project: providing services to taxonomists for standard genome sequencing and annotation.</title>
        <authorList>
            <consortium name="The Broad Institute Genomics Platform"/>
            <consortium name="The Broad Institute Genome Sequencing Center for Infectious Disease"/>
            <person name="Wu L."/>
            <person name="Ma J."/>
        </authorList>
    </citation>
    <scope>NUCLEOTIDE SEQUENCE [LARGE SCALE GENOMIC DNA]</scope>
    <source>
        <strain evidence="2">KCTC 23984</strain>
    </source>
</reference>
<evidence type="ECO:0000313" key="1">
    <source>
        <dbReference type="EMBL" id="MFD3000389.1"/>
    </source>
</evidence>